<dbReference type="EMBL" id="HF547961">
    <property type="protein sequence ID" value="CCO13672.1"/>
    <property type="molecule type" value="Genomic_DNA"/>
</dbReference>
<proteinExistence type="predicted"/>
<dbReference type="AlphaFoldDB" id="L0R6C2"/>
<protein>
    <submittedName>
        <fullName evidence="1">Alternative protein ADCY9</fullName>
    </submittedName>
</protein>
<dbReference type="ChiTaRS" id="ADCY9">
    <property type="organism name" value="human"/>
</dbReference>
<evidence type="ECO:0000313" key="1">
    <source>
        <dbReference type="EMBL" id="CCO13672.1"/>
    </source>
</evidence>
<gene>
    <name evidence="1" type="primary">ADCY9</name>
</gene>
<accession>L0R6C2</accession>
<sequence>MHTSVQNHRISAAETPCISCLLAASTSCWRHEFLSSWHEGC</sequence>
<organism evidence="1">
    <name type="scientific">Homo sapiens</name>
    <name type="common">Human</name>
    <dbReference type="NCBI Taxonomy" id="9606"/>
    <lineage>
        <taxon>Eukaryota</taxon>
        <taxon>Metazoa</taxon>
        <taxon>Chordata</taxon>
        <taxon>Craniata</taxon>
        <taxon>Vertebrata</taxon>
        <taxon>Euteleostomi</taxon>
        <taxon>Mammalia</taxon>
        <taxon>Eutheria</taxon>
        <taxon>Euarchontoglires</taxon>
        <taxon>Primates</taxon>
        <taxon>Haplorrhini</taxon>
        <taxon>Catarrhini</taxon>
        <taxon>Hominidae</taxon>
        <taxon>Homo</taxon>
    </lineage>
</organism>
<dbReference type="OrthoDB" id="60033at2759"/>
<reference evidence="1" key="1">
    <citation type="submission" date="2012-10" db="EMBL/GenBank/DDBJ databases">
        <title>Direct identification of alternative open reading frame translation products in human.</title>
        <authorList>
            <person name="Vanderperre B."/>
            <person name="Lucier J.-F."/>
            <person name="Motard J."/>
            <person name="Tremblay G."/>
            <person name="Vanderperre S."/>
            <person name="Wisztorski M."/>
            <person name="Salzet M."/>
            <person name="Boisvert F.-M."/>
            <person name="Roucou X."/>
        </authorList>
    </citation>
    <scope>NUCLEOTIDE SEQUENCE</scope>
</reference>
<name>L0R6C2_HUMAN</name>